<dbReference type="SUPFAM" id="SSF53474">
    <property type="entry name" value="alpha/beta-Hydrolases"/>
    <property type="match status" value="1"/>
</dbReference>
<keyword evidence="2" id="KW-1185">Reference proteome</keyword>
<comment type="caution">
    <text evidence="1">The sequence shown here is derived from an EMBL/GenBank/DDBJ whole genome shotgun (WGS) entry which is preliminary data.</text>
</comment>
<proteinExistence type="predicted"/>
<dbReference type="EMBL" id="PIPW01000001">
    <property type="protein sequence ID" value="RUO54804.1"/>
    <property type="molecule type" value="Genomic_DNA"/>
</dbReference>
<evidence type="ECO:0000313" key="1">
    <source>
        <dbReference type="EMBL" id="RUO54804.1"/>
    </source>
</evidence>
<dbReference type="AlphaFoldDB" id="A0A432Y1H9"/>
<name>A0A432Y1H9_9GAMM</name>
<organism evidence="1 2">
    <name type="scientific">Pseudidiomarina halophila</name>
    <dbReference type="NCBI Taxonomy" id="1449799"/>
    <lineage>
        <taxon>Bacteria</taxon>
        <taxon>Pseudomonadati</taxon>
        <taxon>Pseudomonadota</taxon>
        <taxon>Gammaproteobacteria</taxon>
        <taxon>Alteromonadales</taxon>
        <taxon>Idiomarinaceae</taxon>
        <taxon>Pseudidiomarina</taxon>
    </lineage>
</organism>
<reference evidence="2" key="1">
    <citation type="journal article" date="2018" name="Front. Microbiol.">
        <title>Genome-Based Analysis Reveals the Taxonomy and Diversity of the Family Idiomarinaceae.</title>
        <authorList>
            <person name="Liu Y."/>
            <person name="Lai Q."/>
            <person name="Shao Z."/>
        </authorList>
    </citation>
    <scope>NUCLEOTIDE SEQUENCE [LARGE SCALE GENOMIC DNA]</scope>
    <source>
        <strain evidence="2">BH195</strain>
    </source>
</reference>
<dbReference type="RefSeq" id="WP_126762515.1">
    <property type="nucleotide sequence ID" value="NZ_JBHLTZ010000004.1"/>
</dbReference>
<dbReference type="Gene3D" id="3.40.50.1820">
    <property type="entry name" value="alpha/beta hydrolase"/>
    <property type="match status" value="1"/>
</dbReference>
<dbReference type="InterPro" id="IPR029058">
    <property type="entry name" value="AB_hydrolase_fold"/>
</dbReference>
<evidence type="ECO:0000313" key="2">
    <source>
        <dbReference type="Proteomes" id="UP000287198"/>
    </source>
</evidence>
<dbReference type="InterPro" id="IPR008886">
    <property type="entry name" value="UPF0227/Esterase_YqiA"/>
</dbReference>
<protein>
    <submittedName>
        <fullName evidence="1">Esterase</fullName>
    </submittedName>
</protein>
<dbReference type="Pfam" id="PF05728">
    <property type="entry name" value="UPF0227"/>
    <property type="match status" value="1"/>
</dbReference>
<dbReference type="OrthoDB" id="9814831at2"/>
<sequence length="201" mass="22293">MSKPLVLFIHGFGSNGFGSKAQAMRAHCQQHHVPFIAPSLSHIPALALQTLEELIEQLSAVSTEHKVCLMGSSLGGFYAQVLALKYHLPVVLINPSMHAGRSLRRALGTATHYFDDSTYEWRESYVATLQEIEPDYPLPFTASQCWLLVQTGDELLDYREALDALPEVKTTVEEGGDHGFQGFAEHLEDILAFLENSVNHC</sequence>
<dbReference type="Proteomes" id="UP000287198">
    <property type="component" value="Unassembled WGS sequence"/>
</dbReference>
<dbReference type="PANTHER" id="PTHR35602:SF3">
    <property type="entry name" value="ESTERASE YQIA"/>
    <property type="match status" value="1"/>
</dbReference>
<accession>A0A432Y1H9</accession>
<gene>
    <name evidence="1" type="ORF">CWI69_05220</name>
</gene>
<dbReference type="PANTHER" id="PTHR35602">
    <property type="entry name" value="ESTERASE YQIA-RELATED"/>
    <property type="match status" value="1"/>
</dbReference>